<dbReference type="Gene3D" id="1.20.1250.20">
    <property type="entry name" value="MFS general substrate transporter like domains"/>
    <property type="match status" value="1"/>
</dbReference>
<evidence type="ECO:0000313" key="7">
    <source>
        <dbReference type="EMBL" id="CAG9787568.1"/>
    </source>
</evidence>
<dbReference type="AlphaFoldDB" id="A0A9N9R1A1"/>
<feature type="transmembrane region" description="Helical" evidence="5">
    <location>
        <begin position="257"/>
        <end position="276"/>
    </location>
</feature>
<protein>
    <recommendedName>
        <fullName evidence="6">Major facilitator superfamily (MFS) profile domain-containing protein</fullName>
    </recommendedName>
</protein>
<dbReference type="Pfam" id="PF00083">
    <property type="entry name" value="Sugar_tr"/>
    <property type="match status" value="1"/>
</dbReference>
<name>A0A9N9R1A1_9NEOP</name>
<dbReference type="GO" id="GO:0022857">
    <property type="term" value="F:transmembrane transporter activity"/>
    <property type="evidence" value="ECO:0007669"/>
    <property type="project" value="InterPro"/>
</dbReference>
<feature type="transmembrane region" description="Helical" evidence="5">
    <location>
        <begin position="43"/>
        <end position="65"/>
    </location>
</feature>
<evidence type="ECO:0000256" key="5">
    <source>
        <dbReference type="SAM" id="Phobius"/>
    </source>
</evidence>
<keyword evidence="2 5" id="KW-0812">Transmembrane</keyword>
<reference evidence="7" key="2">
    <citation type="submission" date="2022-10" db="EMBL/GenBank/DDBJ databases">
        <authorList>
            <consortium name="ENA_rothamsted_submissions"/>
            <consortium name="culmorum"/>
            <person name="King R."/>
        </authorList>
    </citation>
    <scope>NUCLEOTIDE SEQUENCE</scope>
</reference>
<evidence type="ECO:0000256" key="1">
    <source>
        <dbReference type="ARBA" id="ARBA00004141"/>
    </source>
</evidence>
<reference evidence="7" key="1">
    <citation type="submission" date="2021-12" db="EMBL/GenBank/DDBJ databases">
        <authorList>
            <person name="King R."/>
        </authorList>
    </citation>
    <scope>NUCLEOTIDE SEQUENCE</scope>
</reference>
<evidence type="ECO:0000256" key="2">
    <source>
        <dbReference type="ARBA" id="ARBA00022692"/>
    </source>
</evidence>
<feature type="transmembrane region" description="Helical" evidence="5">
    <location>
        <begin position="282"/>
        <end position="306"/>
    </location>
</feature>
<dbReference type="Proteomes" id="UP001153714">
    <property type="component" value="Chromosome 18"/>
</dbReference>
<evidence type="ECO:0000256" key="4">
    <source>
        <dbReference type="ARBA" id="ARBA00023136"/>
    </source>
</evidence>
<feature type="transmembrane region" description="Helical" evidence="5">
    <location>
        <begin position="105"/>
        <end position="123"/>
    </location>
</feature>
<gene>
    <name evidence="7" type="ORF">DIATSA_LOCUS5439</name>
</gene>
<feature type="domain" description="Major facilitator superfamily (MFS) profile" evidence="6">
    <location>
        <begin position="1"/>
        <end position="353"/>
    </location>
</feature>
<evidence type="ECO:0000259" key="6">
    <source>
        <dbReference type="PROSITE" id="PS50850"/>
    </source>
</evidence>
<feature type="transmembrane region" description="Helical" evidence="5">
    <location>
        <begin position="229"/>
        <end position="250"/>
    </location>
</feature>
<feature type="transmembrane region" description="Helical" evidence="5">
    <location>
        <begin position="18"/>
        <end position="37"/>
    </location>
</feature>
<dbReference type="PROSITE" id="PS50850">
    <property type="entry name" value="MFS"/>
    <property type="match status" value="1"/>
</dbReference>
<dbReference type="OrthoDB" id="2261376at2759"/>
<feature type="transmembrane region" description="Helical" evidence="5">
    <location>
        <begin position="318"/>
        <end position="351"/>
    </location>
</feature>
<accession>A0A9N9R1A1</accession>
<dbReference type="GO" id="GO:0016020">
    <property type="term" value="C:membrane"/>
    <property type="evidence" value="ECO:0007669"/>
    <property type="project" value="UniProtKB-SubCell"/>
</dbReference>
<dbReference type="InterPro" id="IPR005829">
    <property type="entry name" value="Sugar_transporter_CS"/>
</dbReference>
<keyword evidence="8" id="KW-1185">Reference proteome</keyword>
<dbReference type="PANTHER" id="PTHR24064">
    <property type="entry name" value="SOLUTE CARRIER FAMILY 22 MEMBER"/>
    <property type="match status" value="1"/>
</dbReference>
<comment type="subcellular location">
    <subcellularLocation>
        <location evidence="1">Membrane</location>
        <topology evidence="1">Multi-pass membrane protein</topology>
    </subcellularLocation>
</comment>
<organism evidence="7 8">
    <name type="scientific">Diatraea saccharalis</name>
    <name type="common">sugarcane borer</name>
    <dbReference type="NCBI Taxonomy" id="40085"/>
    <lineage>
        <taxon>Eukaryota</taxon>
        <taxon>Metazoa</taxon>
        <taxon>Ecdysozoa</taxon>
        <taxon>Arthropoda</taxon>
        <taxon>Hexapoda</taxon>
        <taxon>Insecta</taxon>
        <taxon>Pterygota</taxon>
        <taxon>Neoptera</taxon>
        <taxon>Endopterygota</taxon>
        <taxon>Lepidoptera</taxon>
        <taxon>Glossata</taxon>
        <taxon>Ditrysia</taxon>
        <taxon>Pyraloidea</taxon>
        <taxon>Crambidae</taxon>
        <taxon>Crambinae</taxon>
        <taxon>Diatraea</taxon>
    </lineage>
</organism>
<sequence>MVCLPLTGFISDRWGRRIAVAFSAFNACWLGATRYFANTYIVFVFLQFLESSLGNGAYTACFILLMEIVGPKYRVIIGTLTQTFFSVGQVTVGLIAWVVPDWRNLTLIIYLPQIISVSYLWIMTESIRWHMSKGRYDKSEETLRKMAKANGKVLSQKSLDALKNSAQEFKIKQDMMKENMKNEPWLIAIVFQHKAILVRCIVSPILWVTMTFVYYGMSINAVNLSGNRYLNYVAVSMVQIPGYWTAMFLLDRIGRRPVLMGAYWICAICLLAYIFVPEGQYVVSLCLYLIGSYCSATVVTALYIYTTELYPTKYRHRLFAFSSAVGRIGSLLAPLSPALVNLDIFISIILLGY</sequence>
<feature type="transmembrane region" description="Helical" evidence="5">
    <location>
        <begin position="77"/>
        <end position="99"/>
    </location>
</feature>
<feature type="transmembrane region" description="Helical" evidence="5">
    <location>
        <begin position="196"/>
        <end position="217"/>
    </location>
</feature>
<dbReference type="InterPro" id="IPR005828">
    <property type="entry name" value="MFS_sugar_transport-like"/>
</dbReference>
<keyword evidence="3 5" id="KW-1133">Transmembrane helix</keyword>
<dbReference type="PROSITE" id="PS00216">
    <property type="entry name" value="SUGAR_TRANSPORT_1"/>
    <property type="match status" value="2"/>
</dbReference>
<evidence type="ECO:0000313" key="8">
    <source>
        <dbReference type="Proteomes" id="UP001153714"/>
    </source>
</evidence>
<proteinExistence type="predicted"/>
<dbReference type="EMBL" id="OU893349">
    <property type="protein sequence ID" value="CAG9787568.1"/>
    <property type="molecule type" value="Genomic_DNA"/>
</dbReference>
<evidence type="ECO:0000256" key="3">
    <source>
        <dbReference type="ARBA" id="ARBA00022989"/>
    </source>
</evidence>
<dbReference type="InterPro" id="IPR020846">
    <property type="entry name" value="MFS_dom"/>
</dbReference>
<dbReference type="InterPro" id="IPR036259">
    <property type="entry name" value="MFS_trans_sf"/>
</dbReference>
<dbReference type="SUPFAM" id="SSF103473">
    <property type="entry name" value="MFS general substrate transporter"/>
    <property type="match status" value="1"/>
</dbReference>
<keyword evidence="4 5" id="KW-0472">Membrane</keyword>